<evidence type="ECO:0000256" key="1">
    <source>
        <dbReference type="ARBA" id="ARBA00008314"/>
    </source>
</evidence>
<dbReference type="InterPro" id="IPR027417">
    <property type="entry name" value="P-loop_NTPase"/>
</dbReference>
<feature type="compositionally biased region" description="Polar residues" evidence="11">
    <location>
        <begin position="2533"/>
        <end position="2542"/>
    </location>
</feature>
<dbReference type="Proteomes" id="UP000758155">
    <property type="component" value="Unassembled WGS sequence"/>
</dbReference>
<evidence type="ECO:0000256" key="6">
    <source>
        <dbReference type="ARBA" id="ARBA00023175"/>
    </source>
</evidence>
<dbReference type="Gene3D" id="4.10.270.10">
    <property type="entry name" value="Myosin, subunit A"/>
    <property type="match status" value="1"/>
</dbReference>
<dbReference type="Pfam" id="PF24319">
    <property type="entry name" value="DUF7491"/>
    <property type="match status" value="1"/>
</dbReference>
<keyword evidence="6 9" id="KW-0505">Motor protein</keyword>
<dbReference type="GO" id="GO:0016459">
    <property type="term" value="C:myosin complex"/>
    <property type="evidence" value="ECO:0007669"/>
    <property type="project" value="UniProtKB-KW"/>
</dbReference>
<dbReference type="InterPro" id="IPR036961">
    <property type="entry name" value="Kinesin_motor_dom_sf"/>
</dbReference>
<dbReference type="PROSITE" id="PS50096">
    <property type="entry name" value="IQ"/>
    <property type="match status" value="1"/>
</dbReference>
<feature type="coiled-coil region" evidence="10">
    <location>
        <begin position="2085"/>
        <end position="2147"/>
    </location>
</feature>
<dbReference type="PANTHER" id="PTHR13140:SF857">
    <property type="entry name" value="MYOSIN-11"/>
    <property type="match status" value="1"/>
</dbReference>
<dbReference type="Gene3D" id="1.10.10.820">
    <property type="match status" value="1"/>
</dbReference>
<gene>
    <name evidence="14" type="ORF">E8E12_005115</name>
</gene>
<evidence type="ECO:0000259" key="12">
    <source>
        <dbReference type="PROSITE" id="PS51456"/>
    </source>
</evidence>
<dbReference type="PROSITE" id="PS51844">
    <property type="entry name" value="SH3_LIKE"/>
    <property type="match status" value="1"/>
</dbReference>
<feature type="region of interest" description="Disordered" evidence="11">
    <location>
        <begin position="1623"/>
        <end position="1706"/>
    </location>
</feature>
<keyword evidence="3 9" id="KW-0067">ATP-binding</keyword>
<evidence type="ECO:0000256" key="5">
    <source>
        <dbReference type="ARBA" id="ARBA00023123"/>
    </source>
</evidence>
<feature type="coiled-coil region" evidence="10">
    <location>
        <begin position="928"/>
        <end position="1426"/>
    </location>
</feature>
<dbReference type="Pfam" id="PF00063">
    <property type="entry name" value="Myosin_head"/>
    <property type="match status" value="1"/>
</dbReference>
<dbReference type="FunFam" id="1.20.120.720:FF:000001">
    <property type="entry name" value="Myosin heavy chain, muscle"/>
    <property type="match status" value="1"/>
</dbReference>
<accession>A0A9P5BYY4</accession>
<feature type="compositionally biased region" description="Polar residues" evidence="11">
    <location>
        <begin position="1679"/>
        <end position="1698"/>
    </location>
</feature>
<dbReference type="Gene3D" id="1.20.58.530">
    <property type="match status" value="1"/>
</dbReference>
<comment type="subunit">
    <text evidence="8">Binds to cdc4 and rlc1.</text>
</comment>
<dbReference type="InterPro" id="IPR055914">
    <property type="entry name" value="DUF7491"/>
</dbReference>
<dbReference type="GO" id="GO:0016020">
    <property type="term" value="C:membrane"/>
    <property type="evidence" value="ECO:0007669"/>
    <property type="project" value="TreeGrafter"/>
</dbReference>
<evidence type="ECO:0000256" key="4">
    <source>
        <dbReference type="ARBA" id="ARBA00023054"/>
    </source>
</evidence>
<evidence type="ECO:0000313" key="14">
    <source>
        <dbReference type="EMBL" id="KAF3035813.1"/>
    </source>
</evidence>
<feature type="binding site" evidence="9">
    <location>
        <begin position="256"/>
        <end position="263"/>
    </location>
    <ligand>
        <name>ATP</name>
        <dbReference type="ChEBI" id="CHEBI:30616"/>
    </ligand>
</feature>
<sequence>MSAPAPNGPSRVRNSPFARGNSSTPSPGPTPRPLSIAEAPQSEFKMAHARHQSLTHLSSPPLSRNESRLRSNSNRNSIPIGTFAPQFISEDTPDIAKPGGIVEGENDFSGKRYVWLHDPKNAFVRGWVVEELAGGKLLVQCDDGTQQEVEEDAVDKVNPAKFDKAGDMAELTHLNEPSVIHNLHMRYQADLIYTYSGLFLVTVNPYCPLPIYSRDYINMYRGRGREETKPHIFAMADEAFRNLVDEGTNQSILVTGESGAGKTENTKKVIQYLAAVANSDTPRAKSGAKNLTNLSEQILRANPILEAFGNAQTVRNNNSSRFGKFIRIEFTRTGQIAGAYIDWYLLEKSRVVRLNANERNYHIFYQLLRGADPAMKQDFLLDSKDVEDFDYTKHGNDAISGVSDRDEWNTLIEAFHVMKLTDKEQAGILRTIAAVLHLGNIKAIKESRRADQATLDSNAEAQARKVCQLLGVSADDFMKALLHPRVKAGREWVEKVQTPEQVNLAIDALAKGIYERGFGDLVDRINRQLDQTGSGGDDSHFIGVLDIAGFEIFDENSFEQLCINYTNEKLQQFFNHHMFVLEQEEYAREQIEWKFIDFGRDLQPTIDLIELPNPIGIFSCLDEDSVMPKATDVSFTEKLHSLWDRKSNKYKRSMLTQGFILTHYAAEVEYSTEGWLEKNKDPLNDNVTRLLAASSDKHIATLFADCADPDDEVGSTRSRVKKGLFRTVAQRHKEQLSTLMNQLHSTHPHFVRCILPNHKKRPKQFSAPLVLDQLRCNGVLEGIRIARTGFPNRLTFVEFRQRYEVLCKDIPKGYLEGQLVAKMILEKLGMDKALYRVGITKVFFRAGVLAELEDQRDNLIRDIMIQFQSAARGFTQRRIAHKRLYRAEATRIVQKNFQVYLDLQSNPWWRLFIRMRPMLGATRQAAEVKKRDEMILQLENKMQEEAAERQRVEDDRRRAEMDIQKIQKTLESERALALDKEEIFKRLQDREAELAEKLQGAIEDQDQLEDQLDSLMEAKKKTDEQAEIWRQELEQAGQIISDLETEKQDLVEQIARLDQQLQELEAAHSQRSQAEESMSQEVKMLQSHLSLRERKVQELESKLLKTEQDLDIKLAASDKEVQASKKQIKELLEENRQVRQQIADLSSTSTSYEDLIRRKESELAILKADLKKYESDRQIFDAEKQTLASKHDSLQSRLRDANAELEAMRAQKQQSDREAADAKRLLEDRETEDAQSKLLQEQIEQLKAEMFEVQKELSRERQSRDDVELLGEHKYETLQRDYDALNESKITIEKEMYAQQDVLRRATETRTAHEQERREYQEELRNLREQYLKLQEEKMDADAEAERVQSRLALERQAAQQQELEFKDQQLDQLEAERDDLAEQVHSLTQMLADAEGFRERNDQQKERLERELVTIKGRLTASENDNRALLNKVQQKNLDIARTNSRAGETQRSKIMQLTNEKSKVEEDNKRLYRQLEDAQVTIASMEKQKEKLELTLEDLNHEINREAKSNRNAEKASSTVNLQLAEVNRKLETERQLRTQAQANTRAIQATLDNNNRELEECHNQLMLLRKVFDPESADVSITYDAAKPQITKAVDVAERLEAANQALRVATERYNRAEAQLDDLRERHEGELNELDTRHTNSKRALLEEMNSSQVNQANANRSPTHRRLDSENRKPYSTNTPTNQRHTSNAMNDSARSDRTVDSVSFNSRMDMAAELELAQNQLQMAEMRNAHLQSQLDQSPVRSNSWQEESPSMRRVQKLERENFRLHDMLDDSARKVSTLEHNLRSGQLSYQEVQAKSHEELFEVLKSQEQSRKSIVQAHNNAINELADAKTAFDDIKQMKAALEAELREVSADLDEMASEREQEQANHNQLLQEFADLQIRLDDETSTLLDVQSSLSLYKNRADEYFNKLEQAEIAVLKATRAEQFARTQAREAEETCATYMAERKEMDGMVEDFQRQVQQYEERVEDLSTDLEAALQAKKRLQNELEDYRSQHAHDIEDGETSLEQTRKKYQGELSTLTNELEQERQTIIYIREENGRLREEIEEMRSKWDDEVLNSSTWAKEKNRLEMTLQVVSNSRDEAANAHNEAQSKIVNLLSQVRNLRTNVDDLAAERDSAIEEKKRLESRLQEAADRLDDLSRSESPAMRNAAAYDRELLELKSGLAQQEDIAAAAVGKMRRAEALAQELQKDIIAEREANVQLHKEKGLIGKNLKDLQLRLVDLETKGYSGSAGKDVRFLHGRIQELEKALEDAESSRLSDSRAVRNVDRTVKDLQSQIERREKQNASINEDLNKARDKISSLLSTIDELQSSDSGNQLVAKRAERELREEREKTLKLERELENFKNLRIERRSQLGVPGIAASDAGDARSRRGSSIGLLMGEMGEAAPGEKKEAVEDVGGPVTTFTHVREQGMRKNTVATITEQERPSKTSRALVIAGAGMRRKHSYDTGVGLLEDIEEVDSVLEKDSVLNQAFLDEGADEEYMQEDEGEDDMETLVEVDGELYKEKEVEIEVSDSEPPSDTAAPDVQTHSATSAAETQRLIDSHSGAQRLLDIYKSSPANHQVSLLALNEKFKDYIDDFDRPYSCSNKVQPFRFMDLPAELRLKIIRNASITKYQPFFFWKVYTPTTKTGRISFCSRFNALRQIYIQIYAESGNMFWKDNTLGFSGDECKKSLDVKTNYEPRHVSGDTVAKEAIAIFVRNM</sequence>
<dbReference type="SMART" id="SM00242">
    <property type="entry name" value="MYSc"/>
    <property type="match status" value="1"/>
</dbReference>
<evidence type="ECO:0000256" key="11">
    <source>
        <dbReference type="SAM" id="MobiDB-lite"/>
    </source>
</evidence>
<comment type="caution">
    <text evidence="14">The sequence shown here is derived from an EMBL/GenBank/DDBJ whole genome shotgun (WGS) entry which is preliminary data.</text>
</comment>
<dbReference type="GO" id="GO:0120104">
    <property type="term" value="C:mitotic actomyosin contractile ring, proximal layer"/>
    <property type="evidence" value="ECO:0007669"/>
    <property type="project" value="UniProtKB-ARBA"/>
</dbReference>
<feature type="region of interest" description="Disordered" evidence="11">
    <location>
        <begin position="1736"/>
        <end position="1760"/>
    </location>
</feature>
<name>A0A9P5BYY4_9PLEO</name>
<dbReference type="Gene3D" id="3.30.70.1590">
    <property type="match status" value="1"/>
</dbReference>
<feature type="coiled-coil region" evidence="10">
    <location>
        <begin position="1456"/>
        <end position="1546"/>
    </location>
</feature>
<dbReference type="GO" id="GO:1903475">
    <property type="term" value="P:mitotic actomyosin contractile ring assembly"/>
    <property type="evidence" value="ECO:0007669"/>
    <property type="project" value="UniProtKB-ARBA"/>
</dbReference>
<reference evidence="14" key="1">
    <citation type="submission" date="2019-04" db="EMBL/GenBank/DDBJ databases">
        <title>Sequencing of skin fungus with MAO and IRED activity.</title>
        <authorList>
            <person name="Marsaioli A.J."/>
            <person name="Bonatto J.M.C."/>
            <person name="Reis Junior O."/>
        </authorList>
    </citation>
    <scope>NUCLEOTIDE SEQUENCE</scope>
    <source>
        <strain evidence="14">28M1</strain>
    </source>
</reference>
<evidence type="ECO:0000259" key="13">
    <source>
        <dbReference type="PROSITE" id="PS51844"/>
    </source>
</evidence>
<proteinExistence type="inferred from homology"/>
<dbReference type="GO" id="GO:0007015">
    <property type="term" value="P:actin filament organization"/>
    <property type="evidence" value="ECO:0007669"/>
    <property type="project" value="TreeGrafter"/>
</dbReference>
<feature type="coiled-coil region" evidence="10">
    <location>
        <begin position="1832"/>
        <end position="1922"/>
    </location>
</feature>
<feature type="coiled-coil region" evidence="10">
    <location>
        <begin position="2176"/>
        <end position="2210"/>
    </location>
</feature>
<dbReference type="InterPro" id="IPR001609">
    <property type="entry name" value="Myosin_head_motor_dom-like"/>
</dbReference>
<dbReference type="CDD" id="cd01377">
    <property type="entry name" value="MYSc_class_II"/>
    <property type="match status" value="1"/>
</dbReference>
<evidence type="ECO:0000256" key="8">
    <source>
        <dbReference type="ARBA" id="ARBA00064372"/>
    </source>
</evidence>
<dbReference type="PROSITE" id="PS51456">
    <property type="entry name" value="MYOSIN_MOTOR"/>
    <property type="match status" value="1"/>
</dbReference>
<dbReference type="GO" id="GO:0051015">
    <property type="term" value="F:actin filament binding"/>
    <property type="evidence" value="ECO:0007669"/>
    <property type="project" value="InterPro"/>
</dbReference>
<evidence type="ECO:0008006" key="16">
    <source>
        <dbReference type="Google" id="ProtNLM"/>
    </source>
</evidence>
<feature type="region of interest" description="Actin-binding" evidence="9">
    <location>
        <begin position="736"/>
        <end position="758"/>
    </location>
</feature>
<feature type="compositionally biased region" description="Low complexity" evidence="11">
    <location>
        <begin position="57"/>
        <end position="77"/>
    </location>
</feature>
<keyword evidence="4 10" id="KW-0175">Coiled coil</keyword>
<keyword evidence="2 9" id="KW-0547">Nucleotide-binding</keyword>
<dbReference type="FunFam" id="1.20.58.530:FF:000001">
    <property type="entry name" value="Myosin heavy chain"/>
    <property type="match status" value="1"/>
</dbReference>
<feature type="region of interest" description="Disordered" evidence="11">
    <location>
        <begin position="1"/>
        <end position="92"/>
    </location>
</feature>
<dbReference type="Gene3D" id="2.30.30.360">
    <property type="entry name" value="Myosin S1 fragment, N-terminal"/>
    <property type="match status" value="1"/>
</dbReference>
<dbReference type="Gene3D" id="1.20.120.720">
    <property type="entry name" value="Myosin VI head, motor domain, U50 subdomain"/>
    <property type="match status" value="1"/>
</dbReference>
<dbReference type="OrthoDB" id="6108017at2759"/>
<dbReference type="PRINTS" id="PR00193">
    <property type="entry name" value="MYOSINHEAVY"/>
</dbReference>
<keyword evidence="15" id="KW-1185">Reference proteome</keyword>
<keyword evidence="5 9" id="KW-0518">Myosin</keyword>
<dbReference type="Pfam" id="PF02736">
    <property type="entry name" value="Myosin_N"/>
    <property type="match status" value="1"/>
</dbReference>
<feature type="compositionally biased region" description="Polar residues" evidence="11">
    <location>
        <begin position="1653"/>
        <end position="1666"/>
    </location>
</feature>
<dbReference type="InterPro" id="IPR008989">
    <property type="entry name" value="Myosin_S1_N"/>
</dbReference>
<dbReference type="GO" id="GO:0005524">
    <property type="term" value="F:ATP binding"/>
    <property type="evidence" value="ECO:0007669"/>
    <property type="project" value="UniProtKB-UniRule"/>
</dbReference>
<feature type="domain" description="Myosin N-terminal SH3-like" evidence="13">
    <location>
        <begin position="109"/>
        <end position="159"/>
    </location>
</feature>
<dbReference type="FunFam" id="3.40.850.10:FF:000101">
    <property type="entry name" value="Slow myosin heavy chain 2"/>
    <property type="match status" value="1"/>
</dbReference>
<feature type="region of interest" description="Disordered" evidence="11">
    <location>
        <begin position="2515"/>
        <end position="2545"/>
    </location>
</feature>
<dbReference type="SUPFAM" id="SSF52540">
    <property type="entry name" value="P-loop containing nucleoside triphosphate hydrolases"/>
    <property type="match status" value="1"/>
</dbReference>
<dbReference type="Gene3D" id="1.10.287.1490">
    <property type="match status" value="1"/>
</dbReference>
<feature type="domain" description="Myosin motor" evidence="12">
    <location>
        <begin position="163"/>
        <end position="857"/>
    </location>
</feature>
<evidence type="ECO:0000256" key="2">
    <source>
        <dbReference type="ARBA" id="ARBA00022741"/>
    </source>
</evidence>
<evidence type="ECO:0000256" key="9">
    <source>
        <dbReference type="PROSITE-ProRule" id="PRU00782"/>
    </source>
</evidence>
<feature type="compositionally biased region" description="Basic and acidic residues" evidence="11">
    <location>
        <begin position="1625"/>
        <end position="1642"/>
    </location>
</feature>
<keyword evidence="7 9" id="KW-0009">Actin-binding</keyword>
<dbReference type="PANTHER" id="PTHR13140">
    <property type="entry name" value="MYOSIN"/>
    <property type="match status" value="1"/>
</dbReference>
<dbReference type="GO" id="GO:1902404">
    <property type="term" value="P:mitotic actomyosin contractile ring contraction"/>
    <property type="evidence" value="ECO:0007669"/>
    <property type="project" value="UniProtKB-ARBA"/>
</dbReference>
<feature type="compositionally biased region" description="Polar residues" evidence="11">
    <location>
        <begin position="1736"/>
        <end position="1755"/>
    </location>
</feature>
<feature type="coiled-coil region" evidence="10">
    <location>
        <begin position="2241"/>
        <end position="2352"/>
    </location>
</feature>
<dbReference type="Gene3D" id="3.40.850.10">
    <property type="entry name" value="Kinesin motor domain"/>
    <property type="match status" value="1"/>
</dbReference>
<evidence type="ECO:0000256" key="3">
    <source>
        <dbReference type="ARBA" id="ARBA00022840"/>
    </source>
</evidence>
<organism evidence="14 15">
    <name type="scientific">Didymella heteroderae</name>
    <dbReference type="NCBI Taxonomy" id="1769908"/>
    <lineage>
        <taxon>Eukaryota</taxon>
        <taxon>Fungi</taxon>
        <taxon>Dikarya</taxon>
        <taxon>Ascomycota</taxon>
        <taxon>Pezizomycotina</taxon>
        <taxon>Dothideomycetes</taxon>
        <taxon>Pleosporomycetidae</taxon>
        <taxon>Pleosporales</taxon>
        <taxon>Pleosporineae</taxon>
        <taxon>Didymellaceae</taxon>
        <taxon>Didymella</taxon>
    </lineage>
</organism>
<evidence type="ECO:0000256" key="7">
    <source>
        <dbReference type="ARBA" id="ARBA00023203"/>
    </source>
</evidence>
<comment type="similarity">
    <text evidence="1 9">Belongs to the TRAFAC class myosin-kinesin ATPase superfamily. Myosin family.</text>
</comment>
<protein>
    <recommendedName>
        <fullName evidence="16">ATP binding</fullName>
    </recommendedName>
</protein>
<dbReference type="EMBL" id="SWKV01000055">
    <property type="protein sequence ID" value="KAF3035813.1"/>
    <property type="molecule type" value="Genomic_DNA"/>
</dbReference>
<feature type="coiled-coil region" evidence="10">
    <location>
        <begin position="1951"/>
        <end position="2035"/>
    </location>
</feature>
<dbReference type="InterPro" id="IPR004009">
    <property type="entry name" value="SH3_Myosin"/>
</dbReference>
<evidence type="ECO:0000313" key="15">
    <source>
        <dbReference type="Proteomes" id="UP000758155"/>
    </source>
</evidence>
<evidence type="ECO:0000256" key="10">
    <source>
        <dbReference type="SAM" id="Coils"/>
    </source>
</evidence>
<dbReference type="FunFam" id="1.10.10.820:FF:000001">
    <property type="entry name" value="Myosin heavy chain"/>
    <property type="match status" value="1"/>
</dbReference>
<dbReference type="GO" id="GO:0000146">
    <property type="term" value="F:microfilament motor activity"/>
    <property type="evidence" value="ECO:0007669"/>
    <property type="project" value="TreeGrafter"/>
</dbReference>